<dbReference type="InterPro" id="IPR052170">
    <property type="entry name" value="M29_Exopeptidase"/>
</dbReference>
<dbReference type="Pfam" id="PF02073">
    <property type="entry name" value="Peptidase_M29"/>
    <property type="match status" value="1"/>
</dbReference>
<accession>W7Y9F3</accession>
<evidence type="ECO:0000256" key="7">
    <source>
        <dbReference type="ARBA" id="ARBA00022723"/>
    </source>
</evidence>
<keyword evidence="6" id="KW-0645">Protease</keyword>
<proteinExistence type="inferred from homology"/>
<dbReference type="GO" id="GO:0046872">
    <property type="term" value="F:metal ion binding"/>
    <property type="evidence" value="ECO:0007669"/>
    <property type="project" value="UniProtKB-KW"/>
</dbReference>
<dbReference type="PANTHER" id="PTHR34448:SF3">
    <property type="entry name" value="AMINOPEPTIDASE AMPS"/>
    <property type="match status" value="1"/>
</dbReference>
<dbReference type="AlphaFoldDB" id="W7Y9F3"/>
<dbReference type="STRING" id="1236976.JCM16418_1637"/>
<reference evidence="10 11" key="1">
    <citation type="journal article" date="2014" name="Genome Announc.">
        <title>Draft Genome Sequence of Paenibacillus pini JCM 16418T, Isolated from the Rhizosphere of Pine Tree.</title>
        <authorList>
            <person name="Yuki M."/>
            <person name="Oshima K."/>
            <person name="Suda W."/>
            <person name="Oshida Y."/>
            <person name="Kitamura K."/>
            <person name="Iida Y."/>
            <person name="Hattori M."/>
            <person name="Ohkuma M."/>
        </authorList>
    </citation>
    <scope>NUCLEOTIDE SEQUENCE [LARGE SCALE GENOMIC DNA]</scope>
    <source>
        <strain evidence="10 11">JCM 16418</strain>
    </source>
</reference>
<keyword evidence="7" id="KW-0479">Metal-binding</keyword>
<evidence type="ECO:0000256" key="1">
    <source>
        <dbReference type="ARBA" id="ARBA00001941"/>
    </source>
</evidence>
<evidence type="ECO:0000313" key="10">
    <source>
        <dbReference type="EMBL" id="GAF07610.1"/>
    </source>
</evidence>
<sequence length="409" mass="45544">MLTFEEKLNNYAELAVKIGANVQPGQTLVVNATIDAAPLVRLIVRKAYEIGSPLVKVNYTDEDVTRIRYDLAPDESFLEAPTWHAGEMIELVEKGAAFITIISSNPDLLKGVDHERISNYQRTYGKAMAKYRKYQQADKMSWTGIAFPSPDWAAKVFPDAPKDEQVSKLWDAIFYATRADQENPIQAWSEHIDILQKKSDQLNHKKYHKLHFVAPGTDLTIELPEGHLWAQAGSLNEQGTMFVANIPTEEVFTAPHKDGVNGYVSSTKPLSYGGNIIDRFTLTFENGRIVKFTAEEGEETLSRLISMDEGSHYLGEVALVPFHSPISQSNILYYTTLFDENASCHLAIGSSYAFNLNGGKTMSEEELAKHGMNASITHVDFMMGSPEMSITGITHDGKEEAVFVNGNWA</sequence>
<organism evidence="10 11">
    <name type="scientific">Paenibacillus pini JCM 16418</name>
    <dbReference type="NCBI Taxonomy" id="1236976"/>
    <lineage>
        <taxon>Bacteria</taxon>
        <taxon>Bacillati</taxon>
        <taxon>Bacillota</taxon>
        <taxon>Bacilli</taxon>
        <taxon>Bacillales</taxon>
        <taxon>Paenibacillaceae</taxon>
        <taxon>Paenibacillus</taxon>
    </lineage>
</organism>
<keyword evidence="8" id="KW-0378">Hydrolase</keyword>
<evidence type="ECO:0000313" key="11">
    <source>
        <dbReference type="Proteomes" id="UP000019364"/>
    </source>
</evidence>
<comment type="caution">
    <text evidence="10">The sequence shown here is derived from an EMBL/GenBank/DDBJ whole genome shotgun (WGS) entry which is preliminary data.</text>
</comment>
<comment type="similarity">
    <text evidence="4">Belongs to the peptidase M29 family.</text>
</comment>
<dbReference type="PANTHER" id="PTHR34448">
    <property type="entry name" value="AMINOPEPTIDASE"/>
    <property type="match status" value="1"/>
</dbReference>
<evidence type="ECO:0000256" key="9">
    <source>
        <dbReference type="ARBA" id="ARBA00023049"/>
    </source>
</evidence>
<dbReference type="InterPro" id="IPR035097">
    <property type="entry name" value="M29_N-terminal"/>
</dbReference>
<comment type="cofactor">
    <cofactor evidence="1">
        <name>Co(2+)</name>
        <dbReference type="ChEBI" id="CHEBI:48828"/>
    </cofactor>
</comment>
<comment type="cofactor">
    <cofactor evidence="3">
        <name>Zn(2+)</name>
        <dbReference type="ChEBI" id="CHEBI:29105"/>
    </cofactor>
</comment>
<dbReference type="GO" id="GO:0006508">
    <property type="term" value="P:proteolysis"/>
    <property type="evidence" value="ECO:0007669"/>
    <property type="project" value="UniProtKB-KW"/>
</dbReference>
<dbReference type="Proteomes" id="UP000019364">
    <property type="component" value="Unassembled WGS sequence"/>
</dbReference>
<evidence type="ECO:0000256" key="3">
    <source>
        <dbReference type="ARBA" id="ARBA00001947"/>
    </source>
</evidence>
<dbReference type="InterPro" id="IPR000787">
    <property type="entry name" value="Peptidase_M29"/>
</dbReference>
<dbReference type="Gene3D" id="3.40.1830.10">
    <property type="entry name" value="Thermophilic metalloprotease (M29)"/>
    <property type="match status" value="1"/>
</dbReference>
<dbReference type="RefSeq" id="WP_036647260.1">
    <property type="nucleotide sequence ID" value="NZ_BAVZ01000004.1"/>
</dbReference>
<dbReference type="EMBL" id="BAVZ01000004">
    <property type="protein sequence ID" value="GAF07610.1"/>
    <property type="molecule type" value="Genomic_DNA"/>
</dbReference>
<dbReference type="GO" id="GO:0008237">
    <property type="term" value="F:metallopeptidase activity"/>
    <property type="evidence" value="ECO:0007669"/>
    <property type="project" value="UniProtKB-KW"/>
</dbReference>
<dbReference type="eggNOG" id="COG2309">
    <property type="taxonomic scope" value="Bacteria"/>
</dbReference>
<evidence type="ECO:0000256" key="4">
    <source>
        <dbReference type="ARBA" id="ARBA00008236"/>
    </source>
</evidence>
<name>W7Y9F3_9BACL</name>
<evidence type="ECO:0000256" key="5">
    <source>
        <dbReference type="ARBA" id="ARBA00022438"/>
    </source>
</evidence>
<dbReference type="GO" id="GO:0004177">
    <property type="term" value="F:aminopeptidase activity"/>
    <property type="evidence" value="ECO:0007669"/>
    <property type="project" value="UniProtKB-KW"/>
</dbReference>
<keyword evidence="11" id="KW-1185">Reference proteome</keyword>
<dbReference type="PRINTS" id="PR00919">
    <property type="entry name" value="THERMOPTASE"/>
</dbReference>
<comment type="cofactor">
    <cofactor evidence="2">
        <name>Mg(2+)</name>
        <dbReference type="ChEBI" id="CHEBI:18420"/>
    </cofactor>
</comment>
<keyword evidence="5 10" id="KW-0031">Aminopeptidase</keyword>
<gene>
    <name evidence="10" type="ORF">JCM16418_1637</name>
</gene>
<evidence type="ECO:0000256" key="6">
    <source>
        <dbReference type="ARBA" id="ARBA00022670"/>
    </source>
</evidence>
<evidence type="ECO:0000256" key="8">
    <source>
        <dbReference type="ARBA" id="ARBA00022801"/>
    </source>
</evidence>
<evidence type="ECO:0000256" key="2">
    <source>
        <dbReference type="ARBA" id="ARBA00001946"/>
    </source>
</evidence>
<dbReference type="OrthoDB" id="9803993at2"/>
<protein>
    <submittedName>
        <fullName evidence="10">Aminopeptidase S</fullName>
    </submittedName>
</protein>
<dbReference type="SUPFAM" id="SSF144052">
    <property type="entry name" value="Thermophilic metalloprotease-like"/>
    <property type="match status" value="1"/>
</dbReference>
<keyword evidence="9" id="KW-0482">Metalloprotease</keyword>
<dbReference type="MEROPS" id="M29.002"/>